<keyword evidence="2" id="KW-0732">Signal</keyword>
<accession>R0KLJ3</accession>
<dbReference type="AlphaFoldDB" id="R0KLJ3"/>
<gene>
    <name evidence="3" type="ORF">SETTUDRAFT_36669</name>
</gene>
<organism evidence="3 4">
    <name type="scientific">Exserohilum turcicum (strain 28A)</name>
    <name type="common">Northern leaf blight fungus</name>
    <name type="synonym">Setosphaeria turcica</name>
    <dbReference type="NCBI Taxonomy" id="671987"/>
    <lineage>
        <taxon>Eukaryota</taxon>
        <taxon>Fungi</taxon>
        <taxon>Dikarya</taxon>
        <taxon>Ascomycota</taxon>
        <taxon>Pezizomycotina</taxon>
        <taxon>Dothideomycetes</taxon>
        <taxon>Pleosporomycetidae</taxon>
        <taxon>Pleosporales</taxon>
        <taxon>Pleosporineae</taxon>
        <taxon>Pleosporaceae</taxon>
        <taxon>Exserohilum</taxon>
    </lineage>
</organism>
<keyword evidence="4" id="KW-1185">Reference proteome</keyword>
<dbReference type="HOGENOM" id="CLU_953641_0_0_1"/>
<dbReference type="Proteomes" id="UP000016935">
    <property type="component" value="Unassembled WGS sequence"/>
</dbReference>
<dbReference type="GeneID" id="19404168"/>
<feature type="chain" id="PRO_5004343348" evidence="2">
    <location>
        <begin position="21"/>
        <end position="292"/>
    </location>
</feature>
<dbReference type="OrthoDB" id="3687185at2759"/>
<sequence length="292" mass="30285">MRASLLLLLLLCCGQHGATTTTTTTTTCAPPRQGHNHQRGFSAQITLAPCPGSCTCAAKGATLKQAERPVAPGTSSQSLISFVSPTSQGHVWQVSTGPLIPPANIEGCRPAAAAPATRTPSSLTLPAIYTPCSSLSLPVSLPLSLRLSLYPVPLPGQSTGAPRQSPPIVIPPRPWLLLQPPLPRPLSHTPPATTDNTDSGAPSRPFSPTTSTGRPFGDRSQTAFSPQSVRVAPPAPLPAPPATIVRQTANAHTAHGAPVTIMIFRESESNNMGRGAYDTTGTPKPTSPPQPK</sequence>
<feature type="signal peptide" evidence="2">
    <location>
        <begin position="1"/>
        <end position="20"/>
    </location>
</feature>
<reference evidence="3 4" key="1">
    <citation type="journal article" date="2012" name="PLoS Pathog.">
        <title>Diverse lifestyles and strategies of plant pathogenesis encoded in the genomes of eighteen Dothideomycetes fungi.</title>
        <authorList>
            <person name="Ohm R.A."/>
            <person name="Feau N."/>
            <person name="Henrissat B."/>
            <person name="Schoch C.L."/>
            <person name="Horwitz B.A."/>
            <person name="Barry K.W."/>
            <person name="Condon B.J."/>
            <person name="Copeland A.C."/>
            <person name="Dhillon B."/>
            <person name="Glaser F."/>
            <person name="Hesse C.N."/>
            <person name="Kosti I."/>
            <person name="LaButti K."/>
            <person name="Lindquist E.A."/>
            <person name="Lucas S."/>
            <person name="Salamov A.A."/>
            <person name="Bradshaw R.E."/>
            <person name="Ciuffetti L."/>
            <person name="Hamelin R.C."/>
            <person name="Kema G.H.J."/>
            <person name="Lawrence C."/>
            <person name="Scott J.A."/>
            <person name="Spatafora J.W."/>
            <person name="Turgeon B.G."/>
            <person name="de Wit P.J.G.M."/>
            <person name="Zhong S."/>
            <person name="Goodwin S.B."/>
            <person name="Grigoriev I.V."/>
        </authorList>
    </citation>
    <scope>NUCLEOTIDE SEQUENCE [LARGE SCALE GENOMIC DNA]</scope>
    <source>
        <strain evidence="4">28A</strain>
    </source>
</reference>
<evidence type="ECO:0000313" key="4">
    <source>
        <dbReference type="Proteomes" id="UP000016935"/>
    </source>
</evidence>
<proteinExistence type="predicted"/>
<feature type="region of interest" description="Disordered" evidence="1">
    <location>
        <begin position="179"/>
        <end position="242"/>
    </location>
</feature>
<feature type="region of interest" description="Disordered" evidence="1">
    <location>
        <begin position="268"/>
        <end position="292"/>
    </location>
</feature>
<protein>
    <submittedName>
        <fullName evidence="3">Uncharacterized protein</fullName>
    </submittedName>
</protein>
<evidence type="ECO:0000256" key="1">
    <source>
        <dbReference type="SAM" id="MobiDB-lite"/>
    </source>
</evidence>
<name>R0KLJ3_EXST2</name>
<dbReference type="EMBL" id="KB908493">
    <property type="protein sequence ID" value="EOA90004.1"/>
    <property type="molecule type" value="Genomic_DNA"/>
</dbReference>
<feature type="compositionally biased region" description="Polar residues" evidence="1">
    <location>
        <begin position="192"/>
        <end position="228"/>
    </location>
</feature>
<reference evidence="3 4" key="2">
    <citation type="journal article" date="2013" name="PLoS Genet.">
        <title>Comparative genome structure, secondary metabolite, and effector coding capacity across Cochliobolus pathogens.</title>
        <authorList>
            <person name="Condon B.J."/>
            <person name="Leng Y."/>
            <person name="Wu D."/>
            <person name="Bushley K.E."/>
            <person name="Ohm R.A."/>
            <person name="Otillar R."/>
            <person name="Martin J."/>
            <person name="Schackwitz W."/>
            <person name="Grimwood J."/>
            <person name="MohdZainudin N."/>
            <person name="Xue C."/>
            <person name="Wang R."/>
            <person name="Manning V.A."/>
            <person name="Dhillon B."/>
            <person name="Tu Z.J."/>
            <person name="Steffenson B.J."/>
            <person name="Salamov A."/>
            <person name="Sun H."/>
            <person name="Lowry S."/>
            <person name="LaButti K."/>
            <person name="Han J."/>
            <person name="Copeland A."/>
            <person name="Lindquist E."/>
            <person name="Barry K."/>
            <person name="Schmutz J."/>
            <person name="Baker S.E."/>
            <person name="Ciuffetti L.M."/>
            <person name="Grigoriev I.V."/>
            <person name="Zhong S."/>
            <person name="Turgeon B.G."/>
        </authorList>
    </citation>
    <scope>NUCLEOTIDE SEQUENCE [LARGE SCALE GENOMIC DNA]</scope>
    <source>
        <strain evidence="4">28A</strain>
    </source>
</reference>
<evidence type="ECO:0000313" key="3">
    <source>
        <dbReference type="EMBL" id="EOA90004.1"/>
    </source>
</evidence>
<evidence type="ECO:0000256" key="2">
    <source>
        <dbReference type="SAM" id="SignalP"/>
    </source>
</evidence>
<dbReference type="RefSeq" id="XP_008021863.1">
    <property type="nucleotide sequence ID" value="XM_008023672.1"/>
</dbReference>